<feature type="domain" description="RGS" evidence="3">
    <location>
        <begin position="128"/>
        <end position="247"/>
    </location>
</feature>
<dbReference type="FunFam" id="1.10.167.10:FF:000001">
    <property type="entry name" value="Putative regulator of g-protein signaling 12"/>
    <property type="match status" value="1"/>
</dbReference>
<feature type="region of interest" description="Disordered" evidence="2">
    <location>
        <begin position="258"/>
        <end position="292"/>
    </location>
</feature>
<organism evidence="4 5">
    <name type="scientific">Rotaria sordida</name>
    <dbReference type="NCBI Taxonomy" id="392033"/>
    <lineage>
        <taxon>Eukaryota</taxon>
        <taxon>Metazoa</taxon>
        <taxon>Spiralia</taxon>
        <taxon>Gnathifera</taxon>
        <taxon>Rotifera</taxon>
        <taxon>Eurotatoria</taxon>
        <taxon>Bdelloidea</taxon>
        <taxon>Philodinida</taxon>
        <taxon>Philodinidae</taxon>
        <taxon>Rotaria</taxon>
    </lineage>
</organism>
<gene>
    <name evidence="4" type="ORF">JXQ802_LOCUS18458</name>
</gene>
<dbReference type="InterPro" id="IPR016137">
    <property type="entry name" value="RGS"/>
</dbReference>
<keyword evidence="1" id="KW-0343">GTPase activation</keyword>
<dbReference type="GO" id="GO:0005737">
    <property type="term" value="C:cytoplasm"/>
    <property type="evidence" value="ECO:0007669"/>
    <property type="project" value="TreeGrafter"/>
</dbReference>
<dbReference type="InterPro" id="IPR003116">
    <property type="entry name" value="RBD_dom"/>
</dbReference>
<dbReference type="SUPFAM" id="SSF54236">
    <property type="entry name" value="Ubiquitin-like"/>
    <property type="match status" value="1"/>
</dbReference>
<dbReference type="InterPro" id="IPR029071">
    <property type="entry name" value="Ubiquitin-like_domsf"/>
</dbReference>
<feature type="compositionally biased region" description="Basic and acidic residues" evidence="2">
    <location>
        <begin position="269"/>
        <end position="288"/>
    </location>
</feature>
<dbReference type="InterPro" id="IPR036305">
    <property type="entry name" value="RGS_sf"/>
</dbReference>
<accession>A0A814N2M1</accession>
<name>A0A814N2M1_9BILA</name>
<dbReference type="InterPro" id="IPR024066">
    <property type="entry name" value="RGS_subdom1/3"/>
</dbReference>
<evidence type="ECO:0000259" key="3">
    <source>
        <dbReference type="PROSITE" id="PS50132"/>
    </source>
</evidence>
<dbReference type="Gene3D" id="3.10.20.90">
    <property type="entry name" value="Phosphatidylinositol 3-kinase Catalytic Subunit, Chain A, domain 1"/>
    <property type="match status" value="2"/>
</dbReference>
<dbReference type="AlphaFoldDB" id="A0A814N2M1"/>
<dbReference type="SMART" id="SM00315">
    <property type="entry name" value="RGS"/>
    <property type="match status" value="1"/>
</dbReference>
<dbReference type="EMBL" id="CAJNOL010000486">
    <property type="protein sequence ID" value="CAF1086575.1"/>
    <property type="molecule type" value="Genomic_DNA"/>
</dbReference>
<evidence type="ECO:0000313" key="4">
    <source>
        <dbReference type="EMBL" id="CAF1086575.1"/>
    </source>
</evidence>
<keyword evidence="5" id="KW-1185">Reference proteome</keyword>
<reference evidence="4" key="1">
    <citation type="submission" date="2021-02" db="EMBL/GenBank/DDBJ databases">
        <authorList>
            <person name="Nowell W R."/>
        </authorList>
    </citation>
    <scope>NUCLEOTIDE SEQUENCE</scope>
</reference>
<dbReference type="Gene3D" id="1.10.167.10">
    <property type="entry name" value="Regulator of G-protein Signalling 4, domain 2"/>
    <property type="match status" value="1"/>
</dbReference>
<dbReference type="GO" id="GO:0008277">
    <property type="term" value="P:regulation of G protein-coupled receptor signaling pathway"/>
    <property type="evidence" value="ECO:0007669"/>
    <property type="project" value="TreeGrafter"/>
</dbReference>
<dbReference type="PANTHER" id="PTHR45945:SF3">
    <property type="entry name" value="REGULATOR OF G-PROTEIN SIGNALING LOCO"/>
    <property type="match status" value="1"/>
</dbReference>
<evidence type="ECO:0000256" key="1">
    <source>
        <dbReference type="ARBA" id="ARBA00022468"/>
    </source>
</evidence>
<dbReference type="InterPro" id="IPR046995">
    <property type="entry name" value="RGS10/12/14-like"/>
</dbReference>
<dbReference type="GO" id="GO:0007165">
    <property type="term" value="P:signal transduction"/>
    <property type="evidence" value="ECO:0007669"/>
    <property type="project" value="InterPro"/>
</dbReference>
<dbReference type="Proteomes" id="UP000663870">
    <property type="component" value="Unassembled WGS sequence"/>
</dbReference>
<dbReference type="Pfam" id="PF02196">
    <property type="entry name" value="RBD"/>
    <property type="match status" value="1"/>
</dbReference>
<comment type="caution">
    <text evidence="4">The sequence shown here is derived from an EMBL/GenBank/DDBJ whole genome shotgun (WGS) entry which is preliminary data.</text>
</comment>
<sequence length="688" mass="78960">MSSIHPNNSSNLFLTPSATTNRHFLDVDPRRLSIINAANMTSAGVSIHQRRTSIVNYYQRRNSQLRKASFTTSTLSLAVTDEETAELSATRLSISNSLTSVHKQCEDEDNEESNKLIDIGRVASWAVGFEKLLNDEIGLHVFTEFLKKEFSQENIQFWIECEKLKKLSDPDEIRNKANSIWSTYLHDTDDGSCRINIDSRTRQECQQSLLNNPNAHIFEKAQSQIFQLMKLDSYTRFLKSNMYKDCIMSEMEGKPIPYITKPQQTSVNNEERSKTIDSLGKLKEEEKKDKKRSPLLPWTKALIKWKRLSAAPETSKNKKKKKKKIYQILLCFVNSKNKILLFVEYLNLVKRDTSSSSPNFQHHQTANASTNTPLYDNYYSSITNKSALIELTPISCLNKTPTTSSSIYLQTPPSSPLLTIGNFYKINKYSSNINQQDSSLFNVASRSDTNQDNNDKKFIIEHPSISSIDLSRFCRFIFPDSTSTVILTHNSTNTIQKTINRLFAKRGLTWYRTELYSIDQQSIDIQEPLSTLSGKEIYVETRILIRIDFPTKTLCVRCNPKRTLLQILQPVVEKLNYSIGHFVFYANNSLMPLNLNEIVECYDNQRIFTLIRTASGVEMSTRQKVRTANDIFEMISENDEDIKFDECGILQVVTQSKSTSVDDYLFFSTPETSLTQSEKDQIYCGPRR</sequence>
<dbReference type="GO" id="GO:0005096">
    <property type="term" value="F:GTPase activator activity"/>
    <property type="evidence" value="ECO:0007669"/>
    <property type="project" value="UniProtKB-KW"/>
</dbReference>
<protein>
    <recommendedName>
        <fullName evidence="3">RGS domain-containing protein</fullName>
    </recommendedName>
</protein>
<dbReference type="SUPFAM" id="SSF48097">
    <property type="entry name" value="Regulator of G-protein signaling, RGS"/>
    <property type="match status" value="1"/>
</dbReference>
<evidence type="ECO:0000313" key="5">
    <source>
        <dbReference type="Proteomes" id="UP000663870"/>
    </source>
</evidence>
<dbReference type="PROSITE" id="PS50132">
    <property type="entry name" value="RGS"/>
    <property type="match status" value="1"/>
</dbReference>
<dbReference type="Pfam" id="PF00615">
    <property type="entry name" value="RGS"/>
    <property type="match status" value="1"/>
</dbReference>
<evidence type="ECO:0000256" key="2">
    <source>
        <dbReference type="SAM" id="MobiDB-lite"/>
    </source>
</evidence>
<dbReference type="PRINTS" id="PR01301">
    <property type="entry name" value="RGSPROTEIN"/>
</dbReference>
<dbReference type="GO" id="GO:0005634">
    <property type="term" value="C:nucleus"/>
    <property type="evidence" value="ECO:0007669"/>
    <property type="project" value="TreeGrafter"/>
</dbReference>
<dbReference type="GO" id="GO:0005886">
    <property type="term" value="C:plasma membrane"/>
    <property type="evidence" value="ECO:0007669"/>
    <property type="project" value="TreeGrafter"/>
</dbReference>
<dbReference type="SMART" id="SM00455">
    <property type="entry name" value="RBD"/>
    <property type="match status" value="1"/>
</dbReference>
<dbReference type="InterPro" id="IPR044926">
    <property type="entry name" value="RGS_subdomain_2"/>
</dbReference>
<dbReference type="Gene3D" id="1.10.196.10">
    <property type="match status" value="1"/>
</dbReference>
<proteinExistence type="predicted"/>
<dbReference type="PANTHER" id="PTHR45945">
    <property type="entry name" value="REGULATOR OF G-PROTEIN SIGNALING LOCO"/>
    <property type="match status" value="1"/>
</dbReference>